<protein>
    <recommendedName>
        <fullName evidence="2">Reverse transcriptase domain-containing protein</fullName>
    </recommendedName>
</protein>
<evidence type="ECO:0000313" key="1">
    <source>
        <dbReference type="EnsemblMetazoa" id="Aqu2.1.28052_001"/>
    </source>
</evidence>
<sequence>MPALLAPRQLGYCVKGGAESAVHAARWYLKSLRPSQAILKLDFRNAFNSICRDRMLRSVLELSLTIYPFVHSCYSAPSSLFWEGRVLKSAEG</sequence>
<name>A0A1X7UKT8_AMPQE</name>
<dbReference type="AlphaFoldDB" id="A0A1X7UKT8"/>
<dbReference type="InParanoid" id="A0A1X7UKT8"/>
<organism evidence="1">
    <name type="scientific">Amphimedon queenslandica</name>
    <name type="common">Sponge</name>
    <dbReference type="NCBI Taxonomy" id="400682"/>
    <lineage>
        <taxon>Eukaryota</taxon>
        <taxon>Metazoa</taxon>
        <taxon>Porifera</taxon>
        <taxon>Demospongiae</taxon>
        <taxon>Heteroscleromorpha</taxon>
        <taxon>Haplosclerida</taxon>
        <taxon>Niphatidae</taxon>
        <taxon>Amphimedon</taxon>
    </lineage>
</organism>
<reference evidence="1" key="1">
    <citation type="submission" date="2017-05" db="UniProtKB">
        <authorList>
            <consortium name="EnsemblMetazoa"/>
        </authorList>
    </citation>
    <scope>IDENTIFICATION</scope>
</reference>
<evidence type="ECO:0008006" key="2">
    <source>
        <dbReference type="Google" id="ProtNLM"/>
    </source>
</evidence>
<accession>A0A1X7UKT8</accession>
<dbReference type="EnsemblMetazoa" id="Aqu2.1.28052_001">
    <property type="protein sequence ID" value="Aqu2.1.28052_001"/>
    <property type="gene ID" value="Aqu2.1.28052"/>
</dbReference>
<proteinExistence type="predicted"/>